<dbReference type="Gene3D" id="3.40.50.10910">
    <property type="entry name" value="Amidohydrolase"/>
    <property type="match status" value="1"/>
</dbReference>
<evidence type="ECO:0000313" key="2">
    <source>
        <dbReference type="EMBL" id="PTB89189.1"/>
    </source>
</evidence>
<reference evidence="2 3" key="1">
    <citation type="submission" date="2018-03" db="EMBL/GenBank/DDBJ databases">
        <title>Cross-interface Injection: A General Nanoliter Liquid Handling Method Applied to Single Cells Genome Amplification Automated Nanoliter Liquid Handling Applied to Single Cell Multiple Displacement Amplification.</title>
        <authorList>
            <person name="Yun J."/>
            <person name="Xu P."/>
            <person name="Xu J."/>
            <person name="Dai X."/>
            <person name="Wang Y."/>
            <person name="Zheng X."/>
            <person name="Cao C."/>
            <person name="Yi Q."/>
            <person name="Zhu Y."/>
            <person name="Wang L."/>
            <person name="Dong Z."/>
            <person name="Huang Y."/>
            <person name="Huang L."/>
            <person name="Du W."/>
        </authorList>
    </citation>
    <scope>NUCLEOTIDE SEQUENCE [LARGE SCALE GENOMIC DNA]</scope>
    <source>
        <strain evidence="2 3">A9-4</strain>
    </source>
</reference>
<keyword evidence="2" id="KW-0378">Hydrolase</keyword>
<dbReference type="Proteomes" id="UP000241514">
    <property type="component" value="Unassembled WGS sequence"/>
</dbReference>
<dbReference type="Pfam" id="PF01979">
    <property type="entry name" value="Amidohydro_1"/>
    <property type="match status" value="1"/>
</dbReference>
<dbReference type="InterPro" id="IPR006680">
    <property type="entry name" value="Amidohydro-rel"/>
</dbReference>
<comment type="caution">
    <text evidence="2">The sequence shown here is derived from an EMBL/GenBank/DDBJ whole genome shotgun (WGS) entry which is preliminary data.</text>
</comment>
<dbReference type="AlphaFoldDB" id="A0A6N4DIS5"/>
<sequence length="311" mass="33424">MHDDKPDRSVRWVDGNNHWIIPGLIDAHVHAWGDALEQSLQRGVTTVIDMFGDPSFLQLNKNQRSTVLFTAGADMYGAGLLMTAPDGHGTQYGIDVSTLESPEQATQLVQQRIDAGSDFIKIVYTAEGAGYQHAPSISKAGLEAAIAAAHQANRLAVVHIADYNSAVDAVTAGADGLVHSFFNEPISDHLLALMVANDVFVIPTTVVYEGMLRGAINDEVLFQSPELDISRDATSTLRQSFPDTNRFPAHYYDNLMATTKRMNDAGVRVLAGSDAPNPNTAHGWSLVVEMLLLQQAGMTPAEVLTAATAGT</sequence>
<dbReference type="InterPro" id="IPR032466">
    <property type="entry name" value="Metal_Hydrolase"/>
</dbReference>
<dbReference type="GO" id="GO:0016810">
    <property type="term" value="F:hydrolase activity, acting on carbon-nitrogen (but not peptide) bonds"/>
    <property type="evidence" value="ECO:0007669"/>
    <property type="project" value="InterPro"/>
</dbReference>
<dbReference type="PANTHER" id="PTHR43135:SF3">
    <property type="entry name" value="ALPHA-D-RIBOSE 1-METHYLPHOSPHONATE 5-TRIPHOSPHATE DIPHOSPHATASE"/>
    <property type="match status" value="1"/>
</dbReference>
<dbReference type="InterPro" id="IPR011059">
    <property type="entry name" value="Metal-dep_hydrolase_composite"/>
</dbReference>
<evidence type="ECO:0000313" key="3">
    <source>
        <dbReference type="Proteomes" id="UP000241514"/>
    </source>
</evidence>
<organism evidence="2 3">
    <name type="scientific">Pseudidiomarina aestuarii</name>
    <dbReference type="NCBI Taxonomy" id="624146"/>
    <lineage>
        <taxon>Bacteria</taxon>
        <taxon>Pseudomonadati</taxon>
        <taxon>Pseudomonadota</taxon>
        <taxon>Gammaproteobacteria</taxon>
        <taxon>Alteromonadales</taxon>
        <taxon>Idiomarinaceae</taxon>
        <taxon>Pseudidiomarina</taxon>
    </lineage>
</organism>
<feature type="domain" description="Amidohydrolase-related" evidence="1">
    <location>
        <begin position="19"/>
        <end position="310"/>
    </location>
</feature>
<dbReference type="EMBL" id="PYVG01000019">
    <property type="protein sequence ID" value="PTB89189.1"/>
    <property type="molecule type" value="Genomic_DNA"/>
</dbReference>
<name>A0A6N4DIS5_9GAMM</name>
<dbReference type="PANTHER" id="PTHR43135">
    <property type="entry name" value="ALPHA-D-RIBOSE 1-METHYLPHOSPHONATE 5-TRIPHOSPHATE DIPHOSPHATASE"/>
    <property type="match status" value="1"/>
</dbReference>
<dbReference type="Gene3D" id="2.30.40.10">
    <property type="entry name" value="Urease, subunit C, domain 1"/>
    <property type="match status" value="1"/>
</dbReference>
<accession>A0A6N4DIS5</accession>
<dbReference type="Gene3D" id="1.20.58.520">
    <property type="entry name" value="Amidohydrolase"/>
    <property type="match status" value="1"/>
</dbReference>
<evidence type="ECO:0000259" key="1">
    <source>
        <dbReference type="Pfam" id="PF01979"/>
    </source>
</evidence>
<dbReference type="Gene3D" id="3.30.110.90">
    <property type="entry name" value="Amidohydrolase"/>
    <property type="match status" value="1"/>
</dbReference>
<gene>
    <name evidence="2" type="ORF">C9928_04320</name>
</gene>
<feature type="non-terminal residue" evidence="2">
    <location>
        <position position="311"/>
    </location>
</feature>
<dbReference type="SUPFAM" id="SSF51556">
    <property type="entry name" value="Metallo-dependent hydrolases"/>
    <property type="match status" value="1"/>
</dbReference>
<proteinExistence type="predicted"/>
<dbReference type="InterPro" id="IPR051781">
    <property type="entry name" value="Metallo-dep_Hydrolase"/>
</dbReference>
<protein>
    <submittedName>
        <fullName evidence="2">Metal-dependent hydrolase</fullName>
    </submittedName>
</protein>